<dbReference type="GO" id="GO:0006457">
    <property type="term" value="P:protein folding"/>
    <property type="evidence" value="ECO:0007669"/>
    <property type="project" value="InterPro"/>
</dbReference>
<evidence type="ECO:0000313" key="5">
    <source>
        <dbReference type="EMBL" id="MCA9397944.1"/>
    </source>
</evidence>
<evidence type="ECO:0000256" key="2">
    <source>
        <dbReference type="ARBA" id="ARBA00023235"/>
    </source>
</evidence>
<name>A0A955RWK5_UNCKA</name>
<evidence type="ECO:0000313" key="6">
    <source>
        <dbReference type="Proteomes" id="UP000699691"/>
    </source>
</evidence>
<proteinExistence type="inferred from homology"/>
<comment type="similarity">
    <text evidence="3">Belongs to the cyclophilin-type PPIase family.</text>
</comment>
<dbReference type="InterPro" id="IPR029000">
    <property type="entry name" value="Cyclophilin-like_dom_sf"/>
</dbReference>
<keyword evidence="1 3" id="KW-0697">Rotamase</keyword>
<dbReference type="PRINTS" id="PR00153">
    <property type="entry name" value="CSAPPISMRASE"/>
</dbReference>
<dbReference type="InterPro" id="IPR020892">
    <property type="entry name" value="Cyclophilin-type_PPIase_CS"/>
</dbReference>
<comment type="catalytic activity">
    <reaction evidence="3">
        <text>[protein]-peptidylproline (omega=180) = [protein]-peptidylproline (omega=0)</text>
        <dbReference type="Rhea" id="RHEA:16237"/>
        <dbReference type="Rhea" id="RHEA-COMP:10747"/>
        <dbReference type="Rhea" id="RHEA-COMP:10748"/>
        <dbReference type="ChEBI" id="CHEBI:83833"/>
        <dbReference type="ChEBI" id="CHEBI:83834"/>
        <dbReference type="EC" id="5.2.1.8"/>
    </reaction>
</comment>
<organism evidence="5 6">
    <name type="scientific">candidate division WWE3 bacterium</name>
    <dbReference type="NCBI Taxonomy" id="2053526"/>
    <lineage>
        <taxon>Bacteria</taxon>
        <taxon>Katanobacteria</taxon>
    </lineage>
</organism>
<keyword evidence="2 3" id="KW-0413">Isomerase</keyword>
<dbReference type="EMBL" id="JAGQKY010000205">
    <property type="protein sequence ID" value="MCA9397944.1"/>
    <property type="molecule type" value="Genomic_DNA"/>
</dbReference>
<dbReference type="Pfam" id="PF00160">
    <property type="entry name" value="Pro_isomerase"/>
    <property type="match status" value="1"/>
</dbReference>
<protein>
    <recommendedName>
        <fullName evidence="3">Peptidyl-prolyl cis-trans isomerase</fullName>
        <shortName evidence="3">PPIase</shortName>
        <ecNumber evidence="3">5.2.1.8</ecNumber>
    </recommendedName>
</protein>
<reference evidence="5" key="2">
    <citation type="journal article" date="2021" name="Microbiome">
        <title>Successional dynamics and alternative stable states in a saline activated sludge microbial community over 9 years.</title>
        <authorList>
            <person name="Wang Y."/>
            <person name="Ye J."/>
            <person name="Ju F."/>
            <person name="Liu L."/>
            <person name="Boyd J.A."/>
            <person name="Deng Y."/>
            <person name="Parks D.H."/>
            <person name="Jiang X."/>
            <person name="Yin X."/>
            <person name="Woodcroft B.J."/>
            <person name="Tyson G.W."/>
            <person name="Hugenholtz P."/>
            <person name="Polz M.F."/>
            <person name="Zhang T."/>
        </authorList>
    </citation>
    <scope>NUCLEOTIDE SEQUENCE</scope>
    <source>
        <strain evidence="5">HKST-UBA02</strain>
    </source>
</reference>
<evidence type="ECO:0000256" key="1">
    <source>
        <dbReference type="ARBA" id="ARBA00023110"/>
    </source>
</evidence>
<reference evidence="5" key="1">
    <citation type="submission" date="2020-04" db="EMBL/GenBank/DDBJ databases">
        <authorList>
            <person name="Zhang T."/>
        </authorList>
    </citation>
    <scope>NUCLEOTIDE SEQUENCE</scope>
    <source>
        <strain evidence="5">HKST-UBA02</strain>
    </source>
</reference>
<dbReference type="InterPro" id="IPR044666">
    <property type="entry name" value="Cyclophilin_A-like"/>
</dbReference>
<feature type="domain" description="PPIase cyclophilin-type" evidence="4">
    <location>
        <begin position="31"/>
        <end position="173"/>
    </location>
</feature>
<dbReference type="GO" id="GO:0003755">
    <property type="term" value="F:peptidyl-prolyl cis-trans isomerase activity"/>
    <property type="evidence" value="ECO:0007669"/>
    <property type="project" value="UniProtKB-UniRule"/>
</dbReference>
<dbReference type="PROSITE" id="PS50072">
    <property type="entry name" value="CSA_PPIASE_2"/>
    <property type="match status" value="1"/>
</dbReference>
<evidence type="ECO:0000259" key="4">
    <source>
        <dbReference type="PROSITE" id="PS50072"/>
    </source>
</evidence>
<dbReference type="PANTHER" id="PTHR45625:SF4">
    <property type="entry name" value="PEPTIDYLPROLYL ISOMERASE DOMAIN AND WD REPEAT-CONTAINING PROTEIN 1"/>
    <property type="match status" value="1"/>
</dbReference>
<comment type="function">
    <text evidence="3">PPIases accelerate the folding of proteins. It catalyzes the cis-trans isomerization of proline imidic peptide bonds in oligopeptides.</text>
</comment>
<accession>A0A955RWK5</accession>
<dbReference type="EC" id="5.2.1.8" evidence="3"/>
<gene>
    <name evidence="5" type="ORF">KC573_03870</name>
</gene>
<dbReference type="Proteomes" id="UP000699691">
    <property type="component" value="Unassembled WGS sequence"/>
</dbReference>
<dbReference type="SUPFAM" id="SSF50891">
    <property type="entry name" value="Cyclophilin-like"/>
    <property type="match status" value="1"/>
</dbReference>
<dbReference type="Gene3D" id="2.40.100.10">
    <property type="entry name" value="Cyclophilin-like"/>
    <property type="match status" value="1"/>
</dbReference>
<dbReference type="PANTHER" id="PTHR45625">
    <property type="entry name" value="PEPTIDYL-PROLYL CIS-TRANS ISOMERASE-RELATED"/>
    <property type="match status" value="1"/>
</dbReference>
<dbReference type="CDD" id="cd00317">
    <property type="entry name" value="cyclophilin"/>
    <property type="match status" value="1"/>
</dbReference>
<dbReference type="InterPro" id="IPR002130">
    <property type="entry name" value="Cyclophilin-type_PPIase_dom"/>
</dbReference>
<sequence length="176" mass="19260">MEQDIQQYNSAPEMILTDGVDYQAQVTTNKGTFTIDLNEDSTPITVNNFVFLARKGFYANVPFHRVMEGFMIQTGDPTGTGSGGPGYRFEDEPFEGEYTRGTVAMANAGPDTNGSQFFIMHADNQLPPNYVIFGNVVDGLDVVDTIATSPVTSSPRGELSVPLEDIYIESVEIIEN</sequence>
<dbReference type="AlphaFoldDB" id="A0A955RWK5"/>
<dbReference type="PROSITE" id="PS00170">
    <property type="entry name" value="CSA_PPIASE_1"/>
    <property type="match status" value="1"/>
</dbReference>
<comment type="caution">
    <text evidence="5">The sequence shown here is derived from an EMBL/GenBank/DDBJ whole genome shotgun (WGS) entry which is preliminary data.</text>
</comment>
<evidence type="ECO:0000256" key="3">
    <source>
        <dbReference type="RuleBase" id="RU363019"/>
    </source>
</evidence>